<gene>
    <name evidence="2" type="ORF">NBH21_25095</name>
</gene>
<dbReference type="GO" id="GO:0016758">
    <property type="term" value="F:hexosyltransferase activity"/>
    <property type="evidence" value="ECO:0007669"/>
    <property type="project" value="InterPro"/>
</dbReference>
<reference evidence="2" key="1">
    <citation type="submission" date="2022-06" db="EMBL/GenBank/DDBJ databases">
        <authorList>
            <person name="Sun Q."/>
        </authorList>
    </citation>
    <scope>NUCLEOTIDE SEQUENCE</scope>
    <source>
        <strain evidence="2">S101</strain>
    </source>
</reference>
<dbReference type="InterPro" id="IPR052474">
    <property type="entry name" value="UDP-GlcNAc_transferase"/>
</dbReference>
<comment type="caution">
    <text evidence="2">The sequence shown here is derived from an EMBL/GenBank/DDBJ whole genome shotgun (WGS) entry which is preliminary data.</text>
</comment>
<proteinExistence type="predicted"/>
<feature type="domain" description="Glycosyl transferase family 28 C-terminal" evidence="1">
    <location>
        <begin position="1"/>
        <end position="142"/>
    </location>
</feature>
<dbReference type="InterPro" id="IPR007235">
    <property type="entry name" value="Glyco_trans_28_C"/>
</dbReference>
<dbReference type="AlphaFoldDB" id="A0AAJ1C1L0"/>
<dbReference type="EMBL" id="JAMXLX010000014">
    <property type="protein sequence ID" value="MCO5960047.1"/>
    <property type="molecule type" value="Genomic_DNA"/>
</dbReference>
<dbReference type="Proteomes" id="UP001155380">
    <property type="component" value="Unassembled WGS sequence"/>
</dbReference>
<dbReference type="Gene3D" id="3.40.50.2000">
    <property type="entry name" value="Glycogen Phosphorylase B"/>
    <property type="match status" value="1"/>
</dbReference>
<evidence type="ECO:0000313" key="2">
    <source>
        <dbReference type="EMBL" id="MCO5960047.1"/>
    </source>
</evidence>
<evidence type="ECO:0000259" key="1">
    <source>
        <dbReference type="Pfam" id="PF04101"/>
    </source>
</evidence>
<name>A0AAJ1C1L0_9HYPH</name>
<sequence>MIVVTVGTQLPFDRLIRMIDELAPGLDRDVFAQTGVGTYVPQNMEWSSTVEASDFDKKLKACSVIIAHAGIGTVLKAYKYAKPIILVPRLSSLGEHRNDHQLATVSQLRQREGIYIAENKQDLEKLLSQQLDPATPSEDVAASAARLRGYVRSSILEMLG</sequence>
<dbReference type="RefSeq" id="WP_250912981.1">
    <property type="nucleotide sequence ID" value="NZ_JAMXLX010000014.1"/>
</dbReference>
<dbReference type="PANTHER" id="PTHR47043:SF1">
    <property type="entry name" value="UDP-N-ACETYLGLUCOSAMINE TRANSFERASE SUBUNIT ALG13"/>
    <property type="match status" value="1"/>
</dbReference>
<accession>A0AAJ1C1L0</accession>
<evidence type="ECO:0000313" key="3">
    <source>
        <dbReference type="Proteomes" id="UP001155380"/>
    </source>
</evidence>
<dbReference type="PANTHER" id="PTHR47043">
    <property type="entry name" value="UDP-N-ACETYLGLUCOSAMINE TRANSFERASE SUBUNIT ALG13"/>
    <property type="match status" value="1"/>
</dbReference>
<dbReference type="Pfam" id="PF04101">
    <property type="entry name" value="Glyco_tran_28_C"/>
    <property type="match status" value="1"/>
</dbReference>
<protein>
    <submittedName>
        <fullName evidence="2">Glucuronosyltransferase</fullName>
    </submittedName>
</protein>
<dbReference type="GO" id="GO:0006488">
    <property type="term" value="P:dolichol-linked oligosaccharide biosynthetic process"/>
    <property type="evidence" value="ECO:0007669"/>
    <property type="project" value="TreeGrafter"/>
</dbReference>
<dbReference type="SUPFAM" id="SSF53756">
    <property type="entry name" value="UDP-Glycosyltransferase/glycogen phosphorylase"/>
    <property type="match status" value="1"/>
</dbReference>
<organism evidence="2 3">
    <name type="scientific">Ciceribacter sichuanensis</name>
    <dbReference type="NCBI Taxonomy" id="2949647"/>
    <lineage>
        <taxon>Bacteria</taxon>
        <taxon>Pseudomonadati</taxon>
        <taxon>Pseudomonadota</taxon>
        <taxon>Alphaproteobacteria</taxon>
        <taxon>Hyphomicrobiales</taxon>
        <taxon>Rhizobiaceae</taxon>
        <taxon>Ciceribacter</taxon>
    </lineage>
</organism>